<comment type="caution">
    <text evidence="1">The sequence shown here is derived from an EMBL/GenBank/DDBJ whole genome shotgun (WGS) entry which is preliminary data.</text>
</comment>
<name>A0A392RMP1_9FABA</name>
<dbReference type="Proteomes" id="UP000265520">
    <property type="component" value="Unassembled WGS sequence"/>
</dbReference>
<evidence type="ECO:0000313" key="2">
    <source>
        <dbReference type="Proteomes" id="UP000265520"/>
    </source>
</evidence>
<feature type="non-terminal residue" evidence="1">
    <location>
        <position position="50"/>
    </location>
</feature>
<protein>
    <submittedName>
        <fullName evidence="1">Homeobox-leucine zipper protein ATHB-14-like</fullName>
    </submittedName>
</protein>
<keyword evidence="1" id="KW-0371">Homeobox</keyword>
<dbReference type="GO" id="GO:0003700">
    <property type="term" value="F:DNA-binding transcription factor activity"/>
    <property type="evidence" value="ECO:0007669"/>
    <property type="project" value="InterPro"/>
</dbReference>
<dbReference type="PANTHER" id="PTHR45950">
    <property type="entry name" value="HOMEOBOX-LEUCINE ZIPPER PROTEIN ATHB-14"/>
    <property type="match status" value="1"/>
</dbReference>
<dbReference type="AlphaFoldDB" id="A0A392RMP1"/>
<keyword evidence="2" id="KW-1185">Reference proteome</keyword>
<keyword evidence="1" id="KW-0238">DNA-binding</keyword>
<accession>A0A392RMP1</accession>
<sequence length="50" mass="5328">MYLLQLCSGIDESSIGACAQLVFAPIDESFADDALLLPSGFRVIPLDPKS</sequence>
<dbReference type="InterPro" id="IPR044830">
    <property type="entry name" value="HD-Zip_III"/>
</dbReference>
<evidence type="ECO:0000313" key="1">
    <source>
        <dbReference type="EMBL" id="MCI37569.1"/>
    </source>
</evidence>
<dbReference type="GO" id="GO:0003677">
    <property type="term" value="F:DNA binding"/>
    <property type="evidence" value="ECO:0007669"/>
    <property type="project" value="UniProtKB-KW"/>
</dbReference>
<dbReference type="PANTHER" id="PTHR45950:SF7">
    <property type="entry name" value="HOMEOBOX-LEUCINE ZIPPER PROTEIN ATHB-14"/>
    <property type="match status" value="1"/>
</dbReference>
<proteinExistence type="predicted"/>
<dbReference type="EMBL" id="LXQA010245968">
    <property type="protein sequence ID" value="MCI37569.1"/>
    <property type="molecule type" value="Genomic_DNA"/>
</dbReference>
<reference evidence="1 2" key="1">
    <citation type="journal article" date="2018" name="Front. Plant Sci.">
        <title>Red Clover (Trifolium pratense) and Zigzag Clover (T. medium) - A Picture of Genomic Similarities and Differences.</title>
        <authorList>
            <person name="Dluhosova J."/>
            <person name="Istvanek J."/>
            <person name="Nedelnik J."/>
            <person name="Repkova J."/>
        </authorList>
    </citation>
    <scope>NUCLEOTIDE SEQUENCE [LARGE SCALE GENOMIC DNA]</scope>
    <source>
        <strain evidence="2">cv. 10/8</strain>
        <tissue evidence="1">Leaf</tissue>
    </source>
</reference>
<organism evidence="1 2">
    <name type="scientific">Trifolium medium</name>
    <dbReference type="NCBI Taxonomy" id="97028"/>
    <lineage>
        <taxon>Eukaryota</taxon>
        <taxon>Viridiplantae</taxon>
        <taxon>Streptophyta</taxon>
        <taxon>Embryophyta</taxon>
        <taxon>Tracheophyta</taxon>
        <taxon>Spermatophyta</taxon>
        <taxon>Magnoliopsida</taxon>
        <taxon>eudicotyledons</taxon>
        <taxon>Gunneridae</taxon>
        <taxon>Pentapetalae</taxon>
        <taxon>rosids</taxon>
        <taxon>fabids</taxon>
        <taxon>Fabales</taxon>
        <taxon>Fabaceae</taxon>
        <taxon>Papilionoideae</taxon>
        <taxon>50 kb inversion clade</taxon>
        <taxon>NPAAA clade</taxon>
        <taxon>Hologalegina</taxon>
        <taxon>IRL clade</taxon>
        <taxon>Trifolieae</taxon>
        <taxon>Trifolium</taxon>
    </lineage>
</organism>